<evidence type="ECO:0000313" key="3">
    <source>
        <dbReference type="Proteomes" id="UP001220377"/>
    </source>
</evidence>
<keyword evidence="1" id="KW-0472">Membrane</keyword>
<proteinExistence type="predicted"/>
<evidence type="ECO:0000256" key="1">
    <source>
        <dbReference type="SAM" id="Phobius"/>
    </source>
</evidence>
<feature type="transmembrane region" description="Helical" evidence="1">
    <location>
        <begin position="28"/>
        <end position="47"/>
    </location>
</feature>
<name>A0ABY7WUM6_9LACO</name>
<keyword evidence="3" id="KW-1185">Reference proteome</keyword>
<sequence length="244" mass="27227">MIVAAIIITTLALYGAFILMYKDSWTRRILIAVTGVLFLGSLFLVYANDHNHYGMKKVTTTETSTIYSASPSKQLPLLLRQDVGTNGDYQVYIYKTDPQKKATHTKADYDIHNTVQKVSGSDATLTEKKTVWRYKSNFWKTLYMNQNQNQLIHQRNTIKVPANWTLLTPNQAKALGKRAKAMQHPSAAQKAKMGAVIQQAVMAAKMQNPAMTPAQQKQVVAQTTAKLQAQAVQKLIADVKATVK</sequence>
<dbReference type="RefSeq" id="WP_274260359.1">
    <property type="nucleotide sequence ID" value="NZ_CP117884.1"/>
</dbReference>
<dbReference type="Proteomes" id="UP001220377">
    <property type="component" value="Chromosome"/>
</dbReference>
<organism evidence="2 3">
    <name type="scientific">Lacticaseibacillus pabuli</name>
    <dbReference type="NCBI Taxonomy" id="3025672"/>
    <lineage>
        <taxon>Bacteria</taxon>
        <taxon>Bacillati</taxon>
        <taxon>Bacillota</taxon>
        <taxon>Bacilli</taxon>
        <taxon>Lactobacillales</taxon>
        <taxon>Lactobacillaceae</taxon>
        <taxon>Lacticaseibacillus</taxon>
    </lineage>
</organism>
<dbReference type="Pfam" id="PF16069">
    <property type="entry name" value="DUF4811"/>
    <property type="match status" value="1"/>
</dbReference>
<protein>
    <submittedName>
        <fullName evidence="2">DUF4811 domain-containing protein</fullName>
    </submittedName>
</protein>
<gene>
    <name evidence="2" type="ORF">PQ472_00240</name>
</gene>
<evidence type="ECO:0000313" key="2">
    <source>
        <dbReference type="EMBL" id="WDF82701.1"/>
    </source>
</evidence>
<keyword evidence="1" id="KW-1133">Transmembrane helix</keyword>
<keyword evidence="1" id="KW-0812">Transmembrane</keyword>
<dbReference type="InterPro" id="IPR032083">
    <property type="entry name" value="DUF4811"/>
</dbReference>
<reference evidence="2 3" key="1">
    <citation type="submission" date="2023-02" db="EMBL/GenBank/DDBJ databases">
        <title>Genome sequence of Lacticaseibacillus sp. KACC 23028.</title>
        <authorList>
            <person name="Kim S."/>
            <person name="Heo J."/>
            <person name="Kwon S.-W."/>
        </authorList>
    </citation>
    <scope>NUCLEOTIDE SEQUENCE [LARGE SCALE GENOMIC DNA]</scope>
    <source>
        <strain evidence="2 3">KACC 23028</strain>
    </source>
</reference>
<accession>A0ABY7WUM6</accession>
<dbReference type="EMBL" id="CP117884">
    <property type="protein sequence ID" value="WDF82701.1"/>
    <property type="molecule type" value="Genomic_DNA"/>
</dbReference>